<reference evidence="5" key="1">
    <citation type="journal article" date="2020" name="Nat. Ecol. Evol.">
        <title>Deeply conserved synteny resolves early events in vertebrate evolution.</title>
        <authorList>
            <person name="Simakov O."/>
            <person name="Marletaz F."/>
            <person name="Yue J.X."/>
            <person name="O'Connell B."/>
            <person name="Jenkins J."/>
            <person name="Brandt A."/>
            <person name="Calef R."/>
            <person name="Tung C.H."/>
            <person name="Huang T.K."/>
            <person name="Schmutz J."/>
            <person name="Satoh N."/>
            <person name="Yu J.K."/>
            <person name="Putnam N.H."/>
            <person name="Green R.E."/>
            <person name="Rokhsar D.S."/>
        </authorList>
    </citation>
    <scope>NUCLEOTIDE SEQUENCE [LARGE SCALE GENOMIC DNA]</scope>
    <source>
        <strain evidence="5">S238N-H82</strain>
    </source>
</reference>
<protein>
    <submittedName>
        <fullName evidence="6">Uncharacterized protein LOC118421254</fullName>
    </submittedName>
</protein>
<dbReference type="Pfam" id="PF00024">
    <property type="entry name" value="PAN_1"/>
    <property type="match status" value="1"/>
</dbReference>
<evidence type="ECO:0000313" key="5">
    <source>
        <dbReference type="Proteomes" id="UP000001554"/>
    </source>
</evidence>
<dbReference type="PROSITE" id="PS00022">
    <property type="entry name" value="EGF_1"/>
    <property type="match status" value="1"/>
</dbReference>
<dbReference type="Gene3D" id="2.10.25.10">
    <property type="entry name" value="Laminin"/>
    <property type="match status" value="1"/>
</dbReference>
<comment type="caution">
    <text evidence="1">Lacks conserved residue(s) required for the propagation of feature annotation.</text>
</comment>
<dbReference type="PROSITE" id="PS50948">
    <property type="entry name" value="PAN"/>
    <property type="match status" value="1"/>
</dbReference>
<dbReference type="SUPFAM" id="SSF57414">
    <property type="entry name" value="Hairpin loop containing domain-like"/>
    <property type="match status" value="1"/>
</dbReference>
<dbReference type="PROSITE" id="PS50026">
    <property type="entry name" value="EGF_3"/>
    <property type="match status" value="1"/>
</dbReference>
<reference evidence="6" key="2">
    <citation type="submission" date="2025-08" db="UniProtKB">
        <authorList>
            <consortium name="RefSeq"/>
        </authorList>
    </citation>
    <scope>IDENTIFICATION</scope>
    <source>
        <strain evidence="6">S238N-H82</strain>
        <tissue evidence="6">Testes</tissue>
    </source>
</reference>
<feature type="domain" description="Apple" evidence="4">
    <location>
        <begin position="42"/>
        <end position="118"/>
    </location>
</feature>
<gene>
    <name evidence="6" type="primary">LOC118421254</name>
</gene>
<feature type="chain" id="PRO_5039917991" evidence="2">
    <location>
        <begin position="26"/>
        <end position="188"/>
    </location>
</feature>
<evidence type="ECO:0000313" key="6">
    <source>
        <dbReference type="RefSeq" id="XP_035684350.1"/>
    </source>
</evidence>
<evidence type="ECO:0000256" key="1">
    <source>
        <dbReference type="PROSITE-ProRule" id="PRU00076"/>
    </source>
</evidence>
<keyword evidence="5" id="KW-1185">Reference proteome</keyword>
<dbReference type="PROSITE" id="PS01186">
    <property type="entry name" value="EGF_2"/>
    <property type="match status" value="1"/>
</dbReference>
<keyword evidence="1" id="KW-0245">EGF-like domain</keyword>
<keyword evidence="1" id="KW-1015">Disulfide bond</keyword>
<dbReference type="GeneID" id="118421254"/>
<evidence type="ECO:0000256" key="2">
    <source>
        <dbReference type="SAM" id="SignalP"/>
    </source>
</evidence>
<dbReference type="Proteomes" id="UP000001554">
    <property type="component" value="Chromosome 8"/>
</dbReference>
<organism evidence="5 6">
    <name type="scientific">Branchiostoma floridae</name>
    <name type="common">Florida lancelet</name>
    <name type="synonym">Amphioxus</name>
    <dbReference type="NCBI Taxonomy" id="7739"/>
    <lineage>
        <taxon>Eukaryota</taxon>
        <taxon>Metazoa</taxon>
        <taxon>Chordata</taxon>
        <taxon>Cephalochordata</taxon>
        <taxon>Leptocardii</taxon>
        <taxon>Amphioxiformes</taxon>
        <taxon>Branchiostomatidae</taxon>
        <taxon>Branchiostoma</taxon>
    </lineage>
</organism>
<dbReference type="AlphaFoldDB" id="A0A9J7MZ99"/>
<feature type="disulfide bond" evidence="1">
    <location>
        <begin position="162"/>
        <end position="171"/>
    </location>
</feature>
<evidence type="ECO:0000259" key="4">
    <source>
        <dbReference type="PROSITE" id="PS50948"/>
    </source>
</evidence>
<dbReference type="SUPFAM" id="SSF57196">
    <property type="entry name" value="EGF/Laminin"/>
    <property type="match status" value="1"/>
</dbReference>
<sequence>MTPGCSVAFFLLLVGVLGLCTCVQAVRYDSEEEGLLAMEKQAEQEAVRNKWLHLHWINTYYKVDHSTQCAQLCRLTPDCKSYQYRQAEQRCEINNATMREFPEDVKAVNGWSYYKRNAIAFFGIWSPCNEGSDPCRNGGICTSRLLKTRQTQPNHCRPTCVCPAGFHGDDCQTDERQSEEGTYFNDVI</sequence>
<dbReference type="KEGG" id="bfo:118421254"/>
<dbReference type="InterPro" id="IPR003609">
    <property type="entry name" value="Pan_app"/>
</dbReference>
<feature type="signal peptide" evidence="2">
    <location>
        <begin position="1"/>
        <end position="25"/>
    </location>
</feature>
<accession>A0A9J7MZ99</accession>
<feature type="domain" description="EGF-like" evidence="3">
    <location>
        <begin position="124"/>
        <end position="172"/>
    </location>
</feature>
<dbReference type="Gene3D" id="3.50.4.10">
    <property type="entry name" value="Hepatocyte Growth Factor"/>
    <property type="match status" value="1"/>
</dbReference>
<dbReference type="RefSeq" id="XP_035684350.1">
    <property type="nucleotide sequence ID" value="XM_035828457.1"/>
</dbReference>
<keyword evidence="2" id="KW-0732">Signal</keyword>
<dbReference type="SMART" id="SM00181">
    <property type="entry name" value="EGF"/>
    <property type="match status" value="1"/>
</dbReference>
<dbReference type="InterPro" id="IPR000742">
    <property type="entry name" value="EGF"/>
</dbReference>
<proteinExistence type="predicted"/>
<evidence type="ECO:0000259" key="3">
    <source>
        <dbReference type="PROSITE" id="PS50026"/>
    </source>
</evidence>
<name>A0A9J7MZ99_BRAFL</name>